<dbReference type="EMBL" id="MHTJ01000002">
    <property type="protein sequence ID" value="OHA58900.1"/>
    <property type="molecule type" value="Genomic_DNA"/>
</dbReference>
<accession>A0A1G2QE81</accession>
<evidence type="ECO:0000313" key="1">
    <source>
        <dbReference type="EMBL" id="OHA58900.1"/>
    </source>
</evidence>
<name>A0A1G2QE81_9BACT</name>
<comment type="caution">
    <text evidence="1">The sequence shown here is derived from an EMBL/GenBank/DDBJ whole genome shotgun (WGS) entry which is preliminary data.</text>
</comment>
<reference evidence="1 2" key="1">
    <citation type="journal article" date="2016" name="Nat. Commun.">
        <title>Thousands of microbial genomes shed light on interconnected biogeochemical processes in an aquifer system.</title>
        <authorList>
            <person name="Anantharaman K."/>
            <person name="Brown C.T."/>
            <person name="Hug L.A."/>
            <person name="Sharon I."/>
            <person name="Castelle C.J."/>
            <person name="Probst A.J."/>
            <person name="Thomas B.C."/>
            <person name="Singh A."/>
            <person name="Wilkins M.J."/>
            <person name="Karaoz U."/>
            <person name="Brodie E.L."/>
            <person name="Williams K.H."/>
            <person name="Hubbard S.S."/>
            <person name="Banfield J.F."/>
        </authorList>
    </citation>
    <scope>NUCLEOTIDE SEQUENCE [LARGE SCALE GENOMIC DNA]</scope>
</reference>
<dbReference type="Proteomes" id="UP000177043">
    <property type="component" value="Unassembled WGS sequence"/>
</dbReference>
<gene>
    <name evidence="1" type="ORF">A2571_00770</name>
</gene>
<proteinExistence type="predicted"/>
<dbReference type="AlphaFoldDB" id="A0A1G2QE81"/>
<evidence type="ECO:0000313" key="2">
    <source>
        <dbReference type="Proteomes" id="UP000177043"/>
    </source>
</evidence>
<sequence>MNEDPILGNTNAEELLDDPIVDDLVVDDLIVGEEVMVPSGIVDEEDEEKLDDDEEYVADIEGLEDEFEA</sequence>
<dbReference type="STRING" id="1802438.A2571_00770"/>
<organism evidence="1 2">
    <name type="scientific">Candidatus Vogelbacteria bacterium RIFOXYD1_FULL_44_32</name>
    <dbReference type="NCBI Taxonomy" id="1802438"/>
    <lineage>
        <taxon>Bacteria</taxon>
        <taxon>Candidatus Vogeliibacteriota</taxon>
    </lineage>
</organism>
<protein>
    <submittedName>
        <fullName evidence="1">Uncharacterized protein</fullName>
    </submittedName>
</protein>